<name>A0AAN3VVU8_9FUSO</name>
<dbReference type="AlphaFoldDB" id="A0AAN3VVU8"/>
<reference evidence="1 2" key="1">
    <citation type="submission" date="2012-07" db="EMBL/GenBank/DDBJ databases">
        <authorList>
            <person name="Durkin A.S."/>
            <person name="McCorrison J."/>
            <person name="Torralba M."/>
            <person name="Gillis M."/>
            <person name="Methe B."/>
            <person name="Sutton G."/>
            <person name="Nelson K.E."/>
        </authorList>
    </citation>
    <scope>NUCLEOTIDE SEQUENCE [LARGE SCALE GENOMIC DNA]</scope>
    <source>
        <strain evidence="1 2">Fnf 1007</strain>
    </source>
</reference>
<evidence type="ECO:0000313" key="1">
    <source>
        <dbReference type="EMBL" id="EJU17901.1"/>
    </source>
</evidence>
<comment type="caution">
    <text evidence="1">The sequence shown here is derived from an EMBL/GenBank/DDBJ whole genome shotgun (WGS) entry which is preliminary data.</text>
</comment>
<gene>
    <name evidence="1" type="ORF">HMPREF1127_2076</name>
</gene>
<accession>A0AAN3VVU8</accession>
<dbReference type="GeneID" id="75075633"/>
<proteinExistence type="predicted"/>
<sequence length="275" mass="32107">MYRNKILDDIWIDLSFFKDITTSSSVNLARTNLLQDAYIIWEEANKTILESSGNKEKLNQGFLSLKRAFNVASIELKKNTGIDEIQYSGKNKRDFFSVLEYFDIVKTLSLKSYLDIRNLIEHQNAEPPSIEKSLLLSEYIWNYIRNVSNVLNNFIDNFYFQSDEGKADFSYSVIKKKEKFIPKLNVTMCINKKNISFIEIPNSLKVNKFQIITKSRQKGVDGIISADLDYYRNSLQHVVFIGEIDNPDIIVKYIKYMVLPEHEGINEKTIYEIFK</sequence>
<dbReference type="RefSeq" id="WP_005961256.1">
    <property type="nucleotide sequence ID" value="NZ_ALKK01000038.1"/>
</dbReference>
<protein>
    <submittedName>
        <fullName evidence="1">Uncharacterized protein</fullName>
    </submittedName>
</protein>
<evidence type="ECO:0000313" key="2">
    <source>
        <dbReference type="Proteomes" id="UP000003120"/>
    </source>
</evidence>
<dbReference type="EMBL" id="ALKK01000038">
    <property type="protein sequence ID" value="EJU17901.1"/>
    <property type="molecule type" value="Genomic_DNA"/>
</dbReference>
<dbReference type="Proteomes" id="UP000003120">
    <property type="component" value="Unassembled WGS sequence"/>
</dbReference>
<organism evidence="1 2">
    <name type="scientific">Fusobacterium necrophorum subsp. funduliforme Fnf 1007</name>
    <dbReference type="NCBI Taxonomy" id="1161424"/>
    <lineage>
        <taxon>Bacteria</taxon>
        <taxon>Fusobacteriati</taxon>
        <taxon>Fusobacteriota</taxon>
        <taxon>Fusobacteriia</taxon>
        <taxon>Fusobacteriales</taxon>
        <taxon>Fusobacteriaceae</taxon>
        <taxon>Fusobacterium</taxon>
    </lineage>
</organism>